<dbReference type="RefSeq" id="WP_251591755.1">
    <property type="nucleotide sequence ID" value="NZ_JAMLJI010000001.1"/>
</dbReference>
<accession>A0ABU1GU68</accession>
<keyword evidence="3" id="KW-1185">Reference proteome</keyword>
<organism evidence="2 3">
    <name type="scientific">Larsenimonas suaedae</name>
    <dbReference type="NCBI Taxonomy" id="1851019"/>
    <lineage>
        <taxon>Bacteria</taxon>
        <taxon>Pseudomonadati</taxon>
        <taxon>Pseudomonadota</taxon>
        <taxon>Gammaproteobacteria</taxon>
        <taxon>Oceanospirillales</taxon>
        <taxon>Halomonadaceae</taxon>
        <taxon>Larsenimonas</taxon>
    </lineage>
</organism>
<sequence>MALCLPITQLDDVRSAELTLLAEAVASDPGKQAPDSAWCYPRFWKDDIGPRLGQDLWLWEARLNRELVGCLRLRRDGAPEARHCSWIEGIFVHPECDTTRIAQELLAAASTFARMDGTRHLTSWAASGFEHAVMKNAGWTPVGEIERFAASAIQGPRDAALYHTSTT</sequence>
<evidence type="ECO:0000259" key="1">
    <source>
        <dbReference type="PROSITE" id="PS51186"/>
    </source>
</evidence>
<dbReference type="SUPFAM" id="SSF55729">
    <property type="entry name" value="Acyl-CoA N-acyltransferases (Nat)"/>
    <property type="match status" value="1"/>
</dbReference>
<name>A0ABU1GU68_9GAMM</name>
<comment type="caution">
    <text evidence="2">The sequence shown here is derived from an EMBL/GenBank/DDBJ whole genome shotgun (WGS) entry which is preliminary data.</text>
</comment>
<dbReference type="Gene3D" id="3.40.630.30">
    <property type="match status" value="1"/>
</dbReference>
<reference evidence="2 3" key="1">
    <citation type="submission" date="2023-04" db="EMBL/GenBank/DDBJ databases">
        <title>A long-awaited taxogenomic arrangement of the family Halomonadaceae.</title>
        <authorList>
            <person name="De La Haba R."/>
            <person name="Chuvochina M."/>
            <person name="Wittouck S."/>
            <person name="Arahal D.R."/>
            <person name="Sanchez-Porro C."/>
            <person name="Hugenholtz P."/>
            <person name="Ventosa A."/>
        </authorList>
    </citation>
    <scope>NUCLEOTIDE SEQUENCE [LARGE SCALE GENOMIC DNA]</scope>
    <source>
        <strain evidence="2 3">DSM 22428</strain>
    </source>
</reference>
<dbReference type="EMBL" id="JARWAO010000002">
    <property type="protein sequence ID" value="MDR5895571.1"/>
    <property type="molecule type" value="Genomic_DNA"/>
</dbReference>
<dbReference type="InterPro" id="IPR016181">
    <property type="entry name" value="Acyl_CoA_acyltransferase"/>
</dbReference>
<gene>
    <name evidence="2" type="ORF">QC825_05745</name>
</gene>
<evidence type="ECO:0000313" key="3">
    <source>
        <dbReference type="Proteomes" id="UP001269375"/>
    </source>
</evidence>
<feature type="domain" description="N-acetyltransferase" evidence="1">
    <location>
        <begin position="11"/>
        <end position="167"/>
    </location>
</feature>
<dbReference type="Pfam" id="PF00583">
    <property type="entry name" value="Acetyltransf_1"/>
    <property type="match status" value="1"/>
</dbReference>
<dbReference type="EC" id="2.3.1.-" evidence="2"/>
<dbReference type="CDD" id="cd04301">
    <property type="entry name" value="NAT_SF"/>
    <property type="match status" value="1"/>
</dbReference>
<keyword evidence="2" id="KW-0808">Transferase</keyword>
<dbReference type="InterPro" id="IPR000182">
    <property type="entry name" value="GNAT_dom"/>
</dbReference>
<dbReference type="PROSITE" id="PS51186">
    <property type="entry name" value="GNAT"/>
    <property type="match status" value="1"/>
</dbReference>
<dbReference type="GO" id="GO:0016746">
    <property type="term" value="F:acyltransferase activity"/>
    <property type="evidence" value="ECO:0007669"/>
    <property type="project" value="UniProtKB-KW"/>
</dbReference>
<protein>
    <submittedName>
        <fullName evidence="2">GNAT family N-acetyltransferase</fullName>
        <ecNumber evidence="2">2.3.1.-</ecNumber>
    </submittedName>
</protein>
<proteinExistence type="predicted"/>
<evidence type="ECO:0000313" key="2">
    <source>
        <dbReference type="EMBL" id="MDR5895571.1"/>
    </source>
</evidence>
<dbReference type="Proteomes" id="UP001269375">
    <property type="component" value="Unassembled WGS sequence"/>
</dbReference>
<keyword evidence="2" id="KW-0012">Acyltransferase</keyword>